<keyword evidence="4" id="KW-1185">Reference proteome</keyword>
<sequence length="111" mass="11946">MTQQPDHYQSYQPTTGATAAPPPPPAPPKKKKRIFMWVFLAVQAIFLLWIIAGANSASSTPCTGGLSKENCDAATAVGTGIGVMLIVGLWAVVDFFMVIIWAVVRLSSRNR</sequence>
<reference evidence="3 4" key="1">
    <citation type="journal article" date="2019" name="Int. J. Syst. Evol. Microbiol.">
        <title>The Global Catalogue of Microorganisms (GCM) 10K type strain sequencing project: providing services to taxonomists for standard genome sequencing and annotation.</title>
        <authorList>
            <consortium name="The Broad Institute Genomics Platform"/>
            <consortium name="The Broad Institute Genome Sequencing Center for Infectious Disease"/>
            <person name="Wu L."/>
            <person name="Ma J."/>
        </authorList>
    </citation>
    <scope>NUCLEOTIDE SEQUENCE [LARGE SCALE GENOMIC DNA]</scope>
    <source>
        <strain evidence="3 4">JCM 15628</strain>
    </source>
</reference>
<evidence type="ECO:0000313" key="3">
    <source>
        <dbReference type="EMBL" id="GAA1993542.1"/>
    </source>
</evidence>
<protein>
    <submittedName>
        <fullName evidence="3">Uncharacterized protein</fullName>
    </submittedName>
</protein>
<accession>A0ABN2SW34</accession>
<dbReference type="Proteomes" id="UP001500013">
    <property type="component" value="Unassembled WGS sequence"/>
</dbReference>
<keyword evidence="2" id="KW-1133">Transmembrane helix</keyword>
<dbReference type="RefSeq" id="WP_344066940.1">
    <property type="nucleotide sequence ID" value="NZ_BAAAPU010000011.1"/>
</dbReference>
<name>A0ABN2SW34_9MICO</name>
<dbReference type="EMBL" id="BAAAPU010000011">
    <property type="protein sequence ID" value="GAA1993542.1"/>
    <property type="molecule type" value="Genomic_DNA"/>
</dbReference>
<keyword evidence="2" id="KW-0812">Transmembrane</keyword>
<proteinExistence type="predicted"/>
<comment type="caution">
    <text evidence="3">The sequence shown here is derived from an EMBL/GenBank/DDBJ whole genome shotgun (WGS) entry which is preliminary data.</text>
</comment>
<gene>
    <name evidence="3" type="ORF">GCM10009817_39810</name>
</gene>
<evidence type="ECO:0000256" key="1">
    <source>
        <dbReference type="SAM" id="MobiDB-lite"/>
    </source>
</evidence>
<feature type="transmembrane region" description="Helical" evidence="2">
    <location>
        <begin position="74"/>
        <end position="104"/>
    </location>
</feature>
<organism evidence="3 4">
    <name type="scientific">Terrabacter lapilli</name>
    <dbReference type="NCBI Taxonomy" id="436231"/>
    <lineage>
        <taxon>Bacteria</taxon>
        <taxon>Bacillati</taxon>
        <taxon>Actinomycetota</taxon>
        <taxon>Actinomycetes</taxon>
        <taxon>Micrococcales</taxon>
        <taxon>Intrasporangiaceae</taxon>
        <taxon>Terrabacter</taxon>
    </lineage>
</organism>
<evidence type="ECO:0000256" key="2">
    <source>
        <dbReference type="SAM" id="Phobius"/>
    </source>
</evidence>
<feature type="region of interest" description="Disordered" evidence="1">
    <location>
        <begin position="1"/>
        <end position="29"/>
    </location>
</feature>
<keyword evidence="2" id="KW-0472">Membrane</keyword>
<feature type="transmembrane region" description="Helical" evidence="2">
    <location>
        <begin position="34"/>
        <end position="54"/>
    </location>
</feature>
<evidence type="ECO:0000313" key="4">
    <source>
        <dbReference type="Proteomes" id="UP001500013"/>
    </source>
</evidence>
<feature type="compositionally biased region" description="Polar residues" evidence="1">
    <location>
        <begin position="1"/>
        <end position="12"/>
    </location>
</feature>